<organism evidence="2 3">
    <name type="scientific">Phaseolus coccineus</name>
    <name type="common">Scarlet runner bean</name>
    <name type="synonym">Phaseolus multiflorus</name>
    <dbReference type="NCBI Taxonomy" id="3886"/>
    <lineage>
        <taxon>Eukaryota</taxon>
        <taxon>Viridiplantae</taxon>
        <taxon>Streptophyta</taxon>
        <taxon>Embryophyta</taxon>
        <taxon>Tracheophyta</taxon>
        <taxon>Spermatophyta</taxon>
        <taxon>Magnoliopsida</taxon>
        <taxon>eudicotyledons</taxon>
        <taxon>Gunneridae</taxon>
        <taxon>Pentapetalae</taxon>
        <taxon>rosids</taxon>
        <taxon>fabids</taxon>
        <taxon>Fabales</taxon>
        <taxon>Fabaceae</taxon>
        <taxon>Papilionoideae</taxon>
        <taxon>50 kb inversion clade</taxon>
        <taxon>NPAAA clade</taxon>
        <taxon>indigoferoid/millettioid clade</taxon>
        <taxon>Phaseoleae</taxon>
        <taxon>Phaseolus</taxon>
    </lineage>
</organism>
<proteinExistence type="predicted"/>
<sequence>MSVGRGSDIKVTGSTKEGFALLDSNRKENSWRWQMDLYMVVYSCVIWLSFVAARFVETLVQAFRFSSTLAICARADSLGVGLGPLKTLFVSGGWVAGMWSCVANDRRSVTNDWNVGCGRFNSVVARFAKTLVQAYCFSSTLTNCARADSPHAGLRPSKLRSSQEVGQLERGVVPPMTRTWEGDVLFRRQGGVWIFFCTPSVGVYSSDKEAVISRLQGAPRRGTARFKQEGKLWFRAVLANSWRVADGSVQGGLQLCHMLLNLQSVNTEVAQGF</sequence>
<keyword evidence="1" id="KW-1133">Transmembrane helix</keyword>
<keyword evidence="1" id="KW-0472">Membrane</keyword>
<dbReference type="Proteomes" id="UP001374584">
    <property type="component" value="Unassembled WGS sequence"/>
</dbReference>
<keyword evidence="3" id="KW-1185">Reference proteome</keyword>
<dbReference type="EMBL" id="JAYMYR010000004">
    <property type="protein sequence ID" value="KAK7368419.1"/>
    <property type="molecule type" value="Genomic_DNA"/>
</dbReference>
<comment type="caution">
    <text evidence="2">The sequence shown here is derived from an EMBL/GenBank/DDBJ whole genome shotgun (WGS) entry which is preliminary data.</text>
</comment>
<accession>A0AAN9REM6</accession>
<dbReference type="AlphaFoldDB" id="A0AAN9REM6"/>
<protein>
    <submittedName>
        <fullName evidence="2">Uncharacterized protein</fullName>
    </submittedName>
</protein>
<reference evidence="2 3" key="1">
    <citation type="submission" date="2024-01" db="EMBL/GenBank/DDBJ databases">
        <title>The genomes of 5 underutilized Papilionoideae crops provide insights into root nodulation and disease resistanc.</title>
        <authorList>
            <person name="Jiang F."/>
        </authorList>
    </citation>
    <scope>NUCLEOTIDE SEQUENCE [LARGE SCALE GENOMIC DNA]</scope>
    <source>
        <strain evidence="2">JINMINGXINNONG_FW02</strain>
        <tissue evidence="2">Leaves</tissue>
    </source>
</reference>
<evidence type="ECO:0000256" key="1">
    <source>
        <dbReference type="SAM" id="Phobius"/>
    </source>
</evidence>
<name>A0AAN9REM6_PHACN</name>
<feature type="transmembrane region" description="Helical" evidence="1">
    <location>
        <begin position="37"/>
        <end position="56"/>
    </location>
</feature>
<evidence type="ECO:0000313" key="2">
    <source>
        <dbReference type="EMBL" id="KAK7368419.1"/>
    </source>
</evidence>
<evidence type="ECO:0000313" key="3">
    <source>
        <dbReference type="Proteomes" id="UP001374584"/>
    </source>
</evidence>
<gene>
    <name evidence="2" type="ORF">VNO80_10444</name>
</gene>
<keyword evidence="1" id="KW-0812">Transmembrane</keyword>